<dbReference type="SMART" id="SM00342">
    <property type="entry name" value="HTH_ARAC"/>
    <property type="match status" value="1"/>
</dbReference>
<dbReference type="Proteomes" id="UP000189739">
    <property type="component" value="Unassembled WGS sequence"/>
</dbReference>
<evidence type="ECO:0000256" key="2">
    <source>
        <dbReference type="ARBA" id="ARBA00023125"/>
    </source>
</evidence>
<dbReference type="STRING" id="1792845.BC343_13495"/>
<dbReference type="InterPro" id="IPR009057">
    <property type="entry name" value="Homeodomain-like_sf"/>
</dbReference>
<keyword evidence="6" id="KW-1185">Reference proteome</keyword>
<dbReference type="Pfam" id="PF12833">
    <property type="entry name" value="HTH_18"/>
    <property type="match status" value="1"/>
</dbReference>
<proteinExistence type="predicted"/>
<accession>A0A1S9P9Y9</accession>
<evidence type="ECO:0000256" key="1">
    <source>
        <dbReference type="ARBA" id="ARBA00023015"/>
    </source>
</evidence>
<organism evidence="5 6">
    <name type="scientific">Mucilaginibacter pedocola</name>
    <dbReference type="NCBI Taxonomy" id="1792845"/>
    <lineage>
        <taxon>Bacteria</taxon>
        <taxon>Pseudomonadati</taxon>
        <taxon>Bacteroidota</taxon>
        <taxon>Sphingobacteriia</taxon>
        <taxon>Sphingobacteriales</taxon>
        <taxon>Sphingobacteriaceae</taxon>
        <taxon>Mucilaginibacter</taxon>
    </lineage>
</organism>
<dbReference type="GO" id="GO:0003700">
    <property type="term" value="F:DNA-binding transcription factor activity"/>
    <property type="evidence" value="ECO:0007669"/>
    <property type="project" value="InterPro"/>
</dbReference>
<dbReference type="RefSeq" id="WP_078350398.1">
    <property type="nucleotide sequence ID" value="NZ_MBTF01000035.1"/>
</dbReference>
<feature type="domain" description="HTH araC/xylS-type" evidence="4">
    <location>
        <begin position="181"/>
        <end position="279"/>
    </location>
</feature>
<protein>
    <submittedName>
        <fullName evidence="5">AraC family transcriptional regulator</fullName>
    </submittedName>
</protein>
<keyword evidence="3" id="KW-0804">Transcription</keyword>
<sequence length="297" mass="34337">MTNHVFDMSLKTIGLLHLDKNSLEMINSEAYKPYIKVMYLPKGCKIKVDFEVYNTEGPALFFISPNQVLNIVGLCTETGYFIFYNRDFYCVQIHDDEVACDGLLFNNINNMPMTAVPEHEAAFINYLFAQMEDEFRLKEASQEEMLRTYLKQLLIKSTRLWKQQHLDGALMNQQNDPDSFRHFTQLVEKYYKEKHTVADYADLMLVAPKTLTHRFKRMNLPQPNEVIKNRILLEAKRLLVHTSMTAKEIAYELGYDDPAYFSRLFYIKTGEPPSGFKSKYLAKGALEGSALLAASGF</sequence>
<gene>
    <name evidence="5" type="ORF">BC343_13495</name>
</gene>
<evidence type="ECO:0000256" key="3">
    <source>
        <dbReference type="ARBA" id="ARBA00023163"/>
    </source>
</evidence>
<keyword evidence="1" id="KW-0805">Transcription regulation</keyword>
<dbReference type="SUPFAM" id="SSF46689">
    <property type="entry name" value="Homeodomain-like"/>
    <property type="match status" value="1"/>
</dbReference>
<dbReference type="InterPro" id="IPR018060">
    <property type="entry name" value="HTH_AraC"/>
</dbReference>
<dbReference type="AlphaFoldDB" id="A0A1S9P9Y9"/>
<comment type="caution">
    <text evidence="5">The sequence shown here is derived from an EMBL/GenBank/DDBJ whole genome shotgun (WGS) entry which is preliminary data.</text>
</comment>
<evidence type="ECO:0000259" key="4">
    <source>
        <dbReference type="PROSITE" id="PS01124"/>
    </source>
</evidence>
<evidence type="ECO:0000313" key="6">
    <source>
        <dbReference type="Proteomes" id="UP000189739"/>
    </source>
</evidence>
<evidence type="ECO:0000313" key="5">
    <source>
        <dbReference type="EMBL" id="OOQ57794.1"/>
    </source>
</evidence>
<dbReference type="PANTHER" id="PTHR43280">
    <property type="entry name" value="ARAC-FAMILY TRANSCRIPTIONAL REGULATOR"/>
    <property type="match status" value="1"/>
</dbReference>
<dbReference type="EMBL" id="MBTF01000035">
    <property type="protein sequence ID" value="OOQ57794.1"/>
    <property type="molecule type" value="Genomic_DNA"/>
</dbReference>
<dbReference type="PROSITE" id="PS01124">
    <property type="entry name" value="HTH_ARAC_FAMILY_2"/>
    <property type="match status" value="1"/>
</dbReference>
<keyword evidence="2" id="KW-0238">DNA-binding</keyword>
<dbReference type="Gene3D" id="1.10.10.60">
    <property type="entry name" value="Homeodomain-like"/>
    <property type="match status" value="1"/>
</dbReference>
<dbReference type="PANTHER" id="PTHR43280:SF32">
    <property type="entry name" value="TRANSCRIPTIONAL REGULATORY PROTEIN"/>
    <property type="match status" value="1"/>
</dbReference>
<dbReference type="GO" id="GO:0043565">
    <property type="term" value="F:sequence-specific DNA binding"/>
    <property type="evidence" value="ECO:0007669"/>
    <property type="project" value="InterPro"/>
</dbReference>
<dbReference type="OrthoDB" id="2585681at2"/>
<name>A0A1S9P9Y9_9SPHI</name>
<reference evidence="5 6" key="1">
    <citation type="submission" date="2016-07" db="EMBL/GenBank/DDBJ databases">
        <title>Genomic analysis of zinc-resistant bacterium Mucilaginibacter pedocola TBZ30.</title>
        <authorList>
            <person name="Huang J."/>
            <person name="Tang J."/>
        </authorList>
    </citation>
    <scope>NUCLEOTIDE SEQUENCE [LARGE SCALE GENOMIC DNA]</scope>
    <source>
        <strain evidence="5 6">TBZ30</strain>
    </source>
</reference>